<feature type="transmembrane region" description="Helical" evidence="1">
    <location>
        <begin position="436"/>
        <end position="457"/>
    </location>
</feature>
<keyword evidence="1" id="KW-1133">Transmembrane helix</keyword>
<dbReference type="Proteomes" id="UP000715781">
    <property type="component" value="Unassembled WGS sequence"/>
</dbReference>
<evidence type="ECO:0000259" key="2">
    <source>
        <dbReference type="Pfam" id="PF09925"/>
    </source>
</evidence>
<keyword evidence="1" id="KW-0812">Transmembrane</keyword>
<dbReference type="InterPro" id="IPR018677">
    <property type="entry name" value="DUF2157"/>
</dbReference>
<feature type="transmembrane region" description="Helical" evidence="1">
    <location>
        <begin position="220"/>
        <end position="236"/>
    </location>
</feature>
<feature type="transmembrane region" description="Helical" evidence="1">
    <location>
        <begin position="385"/>
        <end position="406"/>
    </location>
</feature>
<feature type="transmembrane region" description="Helical" evidence="1">
    <location>
        <begin position="112"/>
        <end position="136"/>
    </location>
</feature>
<name>A0A951Q3U0_9NOST</name>
<comment type="caution">
    <text evidence="3">The sequence shown here is derived from an EMBL/GenBank/DDBJ whole genome shotgun (WGS) entry which is preliminary data.</text>
</comment>
<gene>
    <name evidence="3" type="ORF">KME32_23465</name>
</gene>
<keyword evidence="1" id="KW-0472">Membrane</keyword>
<evidence type="ECO:0000256" key="1">
    <source>
        <dbReference type="SAM" id="Phobius"/>
    </source>
</evidence>
<dbReference type="EMBL" id="JAHHHN010000018">
    <property type="protein sequence ID" value="MBW4564042.1"/>
    <property type="molecule type" value="Genomic_DNA"/>
</dbReference>
<dbReference type="AlphaFoldDB" id="A0A951Q3U0"/>
<organism evidence="3 4">
    <name type="scientific">Mojavia pulchra JT2-VF2</name>
    <dbReference type="NCBI Taxonomy" id="287848"/>
    <lineage>
        <taxon>Bacteria</taxon>
        <taxon>Bacillati</taxon>
        <taxon>Cyanobacteriota</taxon>
        <taxon>Cyanophyceae</taxon>
        <taxon>Nostocales</taxon>
        <taxon>Nostocaceae</taxon>
    </lineage>
</organism>
<feature type="transmembrane region" description="Helical" evidence="1">
    <location>
        <begin position="197"/>
        <end position="215"/>
    </location>
</feature>
<feature type="transmembrane region" description="Helical" evidence="1">
    <location>
        <begin position="356"/>
        <end position="379"/>
    </location>
</feature>
<proteinExistence type="predicted"/>
<feature type="transmembrane region" description="Helical" evidence="1">
    <location>
        <begin position="279"/>
        <end position="303"/>
    </location>
</feature>
<feature type="transmembrane region" description="Helical" evidence="1">
    <location>
        <begin position="48"/>
        <end position="69"/>
    </location>
</feature>
<accession>A0A951Q3U0</accession>
<feature type="transmembrane region" description="Helical" evidence="1">
    <location>
        <begin position="323"/>
        <end position="344"/>
    </location>
</feature>
<feature type="transmembrane region" description="Helical" evidence="1">
    <location>
        <begin position="248"/>
        <end position="267"/>
    </location>
</feature>
<evidence type="ECO:0000313" key="4">
    <source>
        <dbReference type="Proteomes" id="UP000715781"/>
    </source>
</evidence>
<protein>
    <submittedName>
        <fullName evidence="3">DUF2157 domain-containing protein</fullName>
    </submittedName>
</protein>
<reference evidence="3" key="2">
    <citation type="journal article" date="2022" name="Microbiol. Resour. Announc.">
        <title>Metagenome Sequencing to Explore Phylogenomics of Terrestrial Cyanobacteria.</title>
        <authorList>
            <person name="Ward R.D."/>
            <person name="Stajich J.E."/>
            <person name="Johansen J.R."/>
            <person name="Huntemann M."/>
            <person name="Clum A."/>
            <person name="Foster B."/>
            <person name="Foster B."/>
            <person name="Roux S."/>
            <person name="Palaniappan K."/>
            <person name="Varghese N."/>
            <person name="Mukherjee S."/>
            <person name="Reddy T.B.K."/>
            <person name="Daum C."/>
            <person name="Copeland A."/>
            <person name="Chen I.A."/>
            <person name="Ivanova N.N."/>
            <person name="Kyrpides N.C."/>
            <person name="Shapiro N."/>
            <person name="Eloe-Fadrosh E.A."/>
            <person name="Pietrasiak N."/>
        </authorList>
    </citation>
    <scope>NUCLEOTIDE SEQUENCE</scope>
    <source>
        <strain evidence="3">JT2-VF2</strain>
    </source>
</reference>
<evidence type="ECO:0000313" key="3">
    <source>
        <dbReference type="EMBL" id="MBW4564042.1"/>
    </source>
</evidence>
<feature type="transmembrane region" description="Helical" evidence="1">
    <location>
        <begin position="142"/>
        <end position="160"/>
    </location>
</feature>
<feature type="transmembrane region" description="Helical" evidence="1">
    <location>
        <begin position="81"/>
        <end position="100"/>
    </location>
</feature>
<feature type="domain" description="DUF2157" evidence="2">
    <location>
        <begin position="17"/>
        <end position="165"/>
    </location>
</feature>
<feature type="transmembrane region" description="Helical" evidence="1">
    <location>
        <begin position="167"/>
        <end position="185"/>
    </location>
</feature>
<sequence>MLFDNFRRRLRQEAQIWQDEGLINAELYQQLAQRYQFNHLETAARDRFVFILIAVGAILLGLGVITFVAANWQAWNREVKLTILLSLFLTTNIAGFSLWRKPTSTRKRRQKVFGEGLLILGALTIGANMALLAQMFHIGGSSYELFVGWGLAVLLMAYSLRLTSLGILSLILLLIAYWTGLWEWYSVRDDLTLGRLVITHFPLVSGLLFVPLAYWCRSQWIFRIAAIAIVISWQFHFKSLQVVSYIDAPPWIAIAAFSLLPALLWSYDDLLFRRTSRLFQPFAQTLALAVLSISFYILSFRWLWEARSVGYQNELRNSSLATWLPLIDVAIFTVLAIWQWWHLLRPKHNQRYQKVVIKNMLIAGLIAIAALIIFIHQVVTPIPAIPIFVFNLLLAVLGFGLICEALELGQRRAFWGGIVLLTLQIISRMLEYDTGLLFKSLVFVLCGAVVIGSGLWFERYLSSLPAASPSETHHS</sequence>
<dbReference type="Pfam" id="PF09925">
    <property type="entry name" value="DUF2157"/>
    <property type="match status" value="1"/>
</dbReference>
<reference evidence="3" key="1">
    <citation type="submission" date="2021-05" db="EMBL/GenBank/DDBJ databases">
        <authorList>
            <person name="Pietrasiak N."/>
            <person name="Ward R."/>
            <person name="Stajich J.E."/>
            <person name="Kurbessoian T."/>
        </authorList>
    </citation>
    <scope>NUCLEOTIDE SEQUENCE</scope>
    <source>
        <strain evidence="3">JT2-VF2</strain>
    </source>
</reference>